<dbReference type="InterPro" id="IPR005532">
    <property type="entry name" value="SUMF_dom"/>
</dbReference>
<dbReference type="PANTHER" id="PTHR23150:SF35">
    <property type="entry name" value="BLL6746 PROTEIN"/>
    <property type="match status" value="1"/>
</dbReference>
<evidence type="ECO:0000313" key="8">
    <source>
        <dbReference type="Proteomes" id="UP000190130"/>
    </source>
</evidence>
<dbReference type="InterPro" id="IPR051043">
    <property type="entry name" value="Sulfatase_Mod_Factor_Kinase"/>
</dbReference>
<feature type="compositionally biased region" description="Low complexity" evidence="1">
    <location>
        <begin position="315"/>
        <end position="326"/>
    </location>
</feature>
<feature type="signal peptide" evidence="2">
    <location>
        <begin position="1"/>
        <end position="23"/>
    </location>
</feature>
<evidence type="ECO:0000256" key="2">
    <source>
        <dbReference type="SAM" id="SignalP"/>
    </source>
</evidence>
<gene>
    <name evidence="5" type="ORF">ARD30_18395</name>
    <name evidence="6" type="ORF">SAMN05660750_00606</name>
</gene>
<evidence type="ECO:0000259" key="3">
    <source>
        <dbReference type="Pfam" id="PF00656"/>
    </source>
</evidence>
<dbReference type="InterPro" id="IPR042095">
    <property type="entry name" value="SUMF_sf"/>
</dbReference>
<feature type="chain" id="PRO_5014520520" evidence="2">
    <location>
        <begin position="24"/>
        <end position="570"/>
    </location>
</feature>
<dbReference type="InterPro" id="IPR029030">
    <property type="entry name" value="Caspase-like_dom_sf"/>
</dbReference>
<protein>
    <submittedName>
        <fullName evidence="6">Formylglycine-generating enzyme, required for sulfatase activity, contains SUMF1/FGE domain</fullName>
    </submittedName>
</protein>
<accession>A0A0Q3KY34</accession>
<feature type="domain" description="Sulfatase-modifying factor enzyme-like" evidence="4">
    <location>
        <begin position="345"/>
        <end position="568"/>
    </location>
</feature>
<keyword evidence="2" id="KW-0732">Signal</keyword>
<dbReference type="STRING" id="53254.SAMN05660750_00606"/>
<dbReference type="GO" id="GO:0006508">
    <property type="term" value="P:proteolysis"/>
    <property type="evidence" value="ECO:0007669"/>
    <property type="project" value="InterPro"/>
</dbReference>
<dbReference type="EMBL" id="FUYX01000001">
    <property type="protein sequence ID" value="SKB40401.1"/>
    <property type="molecule type" value="Genomic_DNA"/>
</dbReference>
<dbReference type="RefSeq" id="WP_055729382.1">
    <property type="nucleotide sequence ID" value="NZ_FUYX01000001.1"/>
</dbReference>
<evidence type="ECO:0000256" key="1">
    <source>
        <dbReference type="SAM" id="MobiDB-lite"/>
    </source>
</evidence>
<evidence type="ECO:0000313" key="7">
    <source>
        <dbReference type="Proteomes" id="UP000051562"/>
    </source>
</evidence>
<dbReference type="SUPFAM" id="SSF52129">
    <property type="entry name" value="Caspase-like"/>
    <property type="match status" value="1"/>
</dbReference>
<dbReference type="OrthoDB" id="9768004at2"/>
<reference evidence="6 8" key="2">
    <citation type="submission" date="2017-02" db="EMBL/GenBank/DDBJ databases">
        <authorList>
            <person name="Peterson S.W."/>
        </authorList>
    </citation>
    <scope>NUCLEOTIDE SEQUENCE [LARGE SCALE GENOMIC DNA]</scope>
    <source>
        <strain evidence="6 8">DSM 9653</strain>
    </source>
</reference>
<dbReference type="SUPFAM" id="SSF56436">
    <property type="entry name" value="C-type lectin-like"/>
    <property type="match status" value="1"/>
</dbReference>
<dbReference type="Pfam" id="PF03781">
    <property type="entry name" value="FGE-sulfatase"/>
    <property type="match status" value="1"/>
</dbReference>
<dbReference type="InterPro" id="IPR011600">
    <property type="entry name" value="Pept_C14_caspase"/>
</dbReference>
<proteinExistence type="predicted"/>
<dbReference type="Gene3D" id="3.40.50.1460">
    <property type="match status" value="1"/>
</dbReference>
<dbReference type="Pfam" id="PF00656">
    <property type="entry name" value="Peptidase_C14"/>
    <property type="match status" value="1"/>
</dbReference>
<evidence type="ECO:0000313" key="5">
    <source>
        <dbReference type="EMBL" id="KQK29212.1"/>
    </source>
</evidence>
<dbReference type="InterPro" id="IPR016187">
    <property type="entry name" value="CTDL_fold"/>
</dbReference>
<name>A0A0Q3KY34_9HYPH</name>
<evidence type="ECO:0000259" key="4">
    <source>
        <dbReference type="Pfam" id="PF03781"/>
    </source>
</evidence>
<dbReference type="GO" id="GO:0120147">
    <property type="term" value="F:formylglycine-generating oxidase activity"/>
    <property type="evidence" value="ECO:0007669"/>
    <property type="project" value="TreeGrafter"/>
</dbReference>
<dbReference type="Proteomes" id="UP000190130">
    <property type="component" value="Unassembled WGS sequence"/>
</dbReference>
<feature type="domain" description="Peptidase C14 caspase" evidence="3">
    <location>
        <begin position="31"/>
        <end position="234"/>
    </location>
</feature>
<sequence length="570" mass="61588">MGWLRSIVVALALQALSSLPALAQQAGEGARVALVIANGSYPEAQIANAVPQGRAVAETLRAGGFDVVAVENASRAQMRDAIAAFAGKLGPRAQAVVFYSGHAVQQRSRNFLVPLQPQNAERDTVDLDEIVDPLIVARPASALVFIDASRDNPWQARGKGLLPLEPMEGIAVLLPAAPGRTVADSGPRPNRAVEAWLKAVRTPGLDMVAALKQMRDAVSRDSRRSQQAWLSADPPKGLVVTPLARPAAAAAQTDRAVIPPSDTPGIATDAYELAFWESIRSSENAAEYRAYLEAYPGGRFAALARAREQLYRGKAAPPTATASTAVPPAPAPAPAAPQRDCAGCPELTAIPAGTFQMGSNDLYEFEKPVHPVTIRAFLLGTREITFEEWDLCVDQGGCSYRPDDRGLGRGKRPVTDIHWNDASAYAAWLSARTGKRYRLPTESEWEYAARAGTATAYPWGQTMTRDRANCLGCNDQPQRGAVPAGQFPPNAFGLYDMAGNAAEWVADCWSENYRNAPRDGSAYNAPNCRERVLRGGSFNNDPRYLRSAARFKYEPDVRFYTNGFRVARDP</sequence>
<dbReference type="Proteomes" id="UP000051562">
    <property type="component" value="Unassembled WGS sequence"/>
</dbReference>
<dbReference type="AlphaFoldDB" id="A0A0Q3KY34"/>
<dbReference type="GO" id="GO:0004197">
    <property type="term" value="F:cysteine-type endopeptidase activity"/>
    <property type="evidence" value="ECO:0007669"/>
    <property type="project" value="InterPro"/>
</dbReference>
<dbReference type="EMBL" id="LMAR01000051">
    <property type="protein sequence ID" value="KQK29212.1"/>
    <property type="molecule type" value="Genomic_DNA"/>
</dbReference>
<reference evidence="5 7" key="1">
    <citation type="submission" date="2015-10" db="EMBL/GenBank/DDBJ databases">
        <title>Draft genome of Bosea thiooxidans.</title>
        <authorList>
            <person name="Wang X."/>
        </authorList>
    </citation>
    <scope>NUCLEOTIDE SEQUENCE [LARGE SCALE GENOMIC DNA]</scope>
    <source>
        <strain evidence="5 7">CGMCC 9174</strain>
    </source>
</reference>
<keyword evidence="7" id="KW-1185">Reference proteome</keyword>
<evidence type="ECO:0000313" key="6">
    <source>
        <dbReference type="EMBL" id="SKB40401.1"/>
    </source>
</evidence>
<organism evidence="5 7">
    <name type="scientific">Bosea thiooxidans</name>
    <dbReference type="NCBI Taxonomy" id="53254"/>
    <lineage>
        <taxon>Bacteria</taxon>
        <taxon>Pseudomonadati</taxon>
        <taxon>Pseudomonadota</taxon>
        <taxon>Alphaproteobacteria</taxon>
        <taxon>Hyphomicrobiales</taxon>
        <taxon>Boseaceae</taxon>
        <taxon>Bosea</taxon>
    </lineage>
</organism>
<feature type="region of interest" description="Disordered" evidence="1">
    <location>
        <begin position="315"/>
        <end position="338"/>
    </location>
</feature>
<dbReference type="Gene3D" id="3.90.1580.10">
    <property type="entry name" value="paralog of FGE (formylglycine-generating enzyme)"/>
    <property type="match status" value="1"/>
</dbReference>
<dbReference type="PANTHER" id="PTHR23150">
    <property type="entry name" value="SULFATASE MODIFYING FACTOR 1, 2"/>
    <property type="match status" value="1"/>
</dbReference>